<dbReference type="AlphaFoldDB" id="A0AAE1HVY5"/>
<feature type="region of interest" description="Disordered" evidence="2">
    <location>
        <begin position="1"/>
        <end position="117"/>
    </location>
</feature>
<sequence length="961" mass="107870">MDPPDPPPIRKPLRKNRIRKRKAFKHVKKHVNKPKPEAVPDELQTTDSSDVSSDVYENSLDVEYGFDQPATRSTPAAPSPSLGDHDYVVSSPECRASSSMSRPDSSLSRPSSSFSHVSNISGSVSVSMSDVSFSACEDVSQSDSSSTHLFCPISPAPRSSCHEVPDMELINEVPSSDEPGVSELLICARNQLLLMLPSNCVPIVDQDSLHARQSKAVQRQVTVSLSGDIKIEVHGEDFPENKVLSGVSAQKLLKQETSGQVVDRIVKVVSNLRLFEVCAGMNRKEYKEAWAETSQGTIEGDTFKECRYTETFRSKKCTVCNECTKLIPAFKRRLTTRLLEEPLKHTNHRFMSSKQKDVVLAKKQRVIKTKNQTITRLEAKINEMIEKEGVTVEKSLSDAFREILLGADLNPKQIVFLEQQIKFIECKKKTSMRWHPTLIRLAISLYLKAPGAYKDLQESGFIALPSARTLFDYSHVTKIEPGVNSHVLDILVKQVKDIESVRSQPQYHVLMGDEIHISKNLVLLKSTGEIIGFRDLDALDQELASLELHLSDPEKQLEPDLASKVMAFMVKGVSSNVKHVVASYPVCSPSPRQLYIWTWDVIGALERSGLKVIAYTCDGAPTNRSFIQLHKPVTKTASGVVFDTVNKYAPERVLNAFFNSRKETKNKKKSPRRLRKNGELIVWDTIIRLYMSKKDKTLRKSFKLNAQNVFPDSYSRMKVKIAAAVLSNTVALDILSQGWPSTSETVEFIQREKNWFDLLNGAFSTQGIRTNNRRLDAYTIKDVEDYDNNVEEDFQKYLDDWKAEVESRKDTSLMSDLGVQPLARDDSFHALNDSQTEGDQEEDASSRNLLPHQTLRGIEMSWKSFIGATTFLLRNGVTFINARILCQDPLEQNFGRQRMAGGGSNNPNFHQYLHKQRGFSTIGALCAANKMGNTEVVKEDDESVCSSEPLPKRKPTGTSKC</sequence>
<protein>
    <submittedName>
        <fullName evidence="5">Transposable element P transposase</fullName>
    </submittedName>
</protein>
<dbReference type="Pfam" id="PF21787">
    <property type="entry name" value="TNP-like_RNaseH_N"/>
    <property type="match status" value="1"/>
</dbReference>
<feature type="region of interest" description="Disordered" evidence="2">
    <location>
        <begin position="939"/>
        <end position="961"/>
    </location>
</feature>
<evidence type="ECO:0000259" key="4">
    <source>
        <dbReference type="Pfam" id="PF21788"/>
    </source>
</evidence>
<name>A0AAE1HVY5_9NEOP</name>
<feature type="compositionally biased region" description="Pro residues" evidence="2">
    <location>
        <begin position="1"/>
        <end position="10"/>
    </location>
</feature>
<dbReference type="InterPro" id="IPR048365">
    <property type="entry name" value="TNP-like_RNaseH_N"/>
</dbReference>
<keyword evidence="6" id="KW-1185">Reference proteome</keyword>
<gene>
    <name evidence="5" type="ORF">KUF71_016669</name>
</gene>
<evidence type="ECO:0000313" key="6">
    <source>
        <dbReference type="Proteomes" id="UP001219518"/>
    </source>
</evidence>
<evidence type="ECO:0000259" key="3">
    <source>
        <dbReference type="Pfam" id="PF21787"/>
    </source>
</evidence>
<organism evidence="5 6">
    <name type="scientific">Frankliniella fusca</name>
    <dbReference type="NCBI Taxonomy" id="407009"/>
    <lineage>
        <taxon>Eukaryota</taxon>
        <taxon>Metazoa</taxon>
        <taxon>Ecdysozoa</taxon>
        <taxon>Arthropoda</taxon>
        <taxon>Hexapoda</taxon>
        <taxon>Insecta</taxon>
        <taxon>Pterygota</taxon>
        <taxon>Neoptera</taxon>
        <taxon>Paraneoptera</taxon>
        <taxon>Thysanoptera</taxon>
        <taxon>Terebrantia</taxon>
        <taxon>Thripoidea</taxon>
        <taxon>Thripidae</taxon>
        <taxon>Frankliniella</taxon>
    </lineage>
</organism>
<reference evidence="5" key="2">
    <citation type="journal article" date="2023" name="BMC Genomics">
        <title>Pest status, molecular evolution, and epigenetic factors derived from the genome assembly of Frankliniella fusca, a thysanopteran phytovirus vector.</title>
        <authorList>
            <person name="Catto M.A."/>
            <person name="Labadie P.E."/>
            <person name="Jacobson A.L."/>
            <person name="Kennedy G.G."/>
            <person name="Srinivasan R."/>
            <person name="Hunt B.G."/>
        </authorList>
    </citation>
    <scope>NUCLEOTIDE SEQUENCE</scope>
    <source>
        <strain evidence="5">PL_HMW_Pooled</strain>
    </source>
</reference>
<feature type="domain" description="Transposable element P transposase-like GTP-binding insertion" evidence="4">
    <location>
        <begin position="669"/>
        <end position="761"/>
    </location>
</feature>
<dbReference type="Proteomes" id="UP001219518">
    <property type="component" value="Unassembled WGS sequence"/>
</dbReference>
<feature type="compositionally biased region" description="Low complexity" evidence="2">
    <location>
        <begin position="97"/>
        <end position="117"/>
    </location>
</feature>
<evidence type="ECO:0000256" key="1">
    <source>
        <dbReference type="SAM" id="Coils"/>
    </source>
</evidence>
<dbReference type="InterPro" id="IPR048366">
    <property type="entry name" value="TNP-like_GBD"/>
</dbReference>
<feature type="compositionally biased region" description="Basic residues" evidence="2">
    <location>
        <begin position="11"/>
        <end position="33"/>
    </location>
</feature>
<feature type="coiled-coil region" evidence="1">
    <location>
        <begin position="360"/>
        <end position="387"/>
    </location>
</feature>
<reference evidence="5" key="1">
    <citation type="submission" date="2021-07" db="EMBL/GenBank/DDBJ databases">
        <authorList>
            <person name="Catto M.A."/>
            <person name="Jacobson A."/>
            <person name="Kennedy G."/>
            <person name="Labadie P."/>
            <person name="Hunt B.G."/>
            <person name="Srinivasan R."/>
        </authorList>
    </citation>
    <scope>NUCLEOTIDE SEQUENCE</scope>
    <source>
        <strain evidence="5">PL_HMW_Pooled</strain>
        <tissue evidence="5">Head</tissue>
    </source>
</reference>
<evidence type="ECO:0000313" key="5">
    <source>
        <dbReference type="EMBL" id="KAK3928422.1"/>
    </source>
</evidence>
<comment type="caution">
    <text evidence="5">The sequence shown here is derived from an EMBL/GenBank/DDBJ whole genome shotgun (WGS) entry which is preliminary data.</text>
</comment>
<proteinExistence type="predicted"/>
<accession>A0AAE1HVY5</accession>
<feature type="compositionally biased region" description="Low complexity" evidence="2">
    <location>
        <begin position="69"/>
        <end position="81"/>
    </location>
</feature>
<dbReference type="Pfam" id="PF21788">
    <property type="entry name" value="TNP-like_GBD"/>
    <property type="match status" value="1"/>
</dbReference>
<dbReference type="EMBL" id="JAHWGI010001330">
    <property type="protein sequence ID" value="KAK3928422.1"/>
    <property type="molecule type" value="Genomic_DNA"/>
</dbReference>
<keyword evidence="1" id="KW-0175">Coiled coil</keyword>
<evidence type="ECO:0000256" key="2">
    <source>
        <dbReference type="SAM" id="MobiDB-lite"/>
    </source>
</evidence>
<feature type="domain" description="Transposable element P transposase-like RNase H" evidence="3">
    <location>
        <begin position="480"/>
        <end position="628"/>
    </location>
</feature>